<feature type="domain" description="BPTI/Kunitz inhibitor" evidence="4">
    <location>
        <begin position="99"/>
        <end position="149"/>
    </location>
</feature>
<organism evidence="5 6">
    <name type="scientific">Pogona vitticeps</name>
    <name type="common">central bearded dragon</name>
    <dbReference type="NCBI Taxonomy" id="103695"/>
    <lineage>
        <taxon>Eukaryota</taxon>
        <taxon>Metazoa</taxon>
        <taxon>Chordata</taxon>
        <taxon>Craniata</taxon>
        <taxon>Vertebrata</taxon>
        <taxon>Euteleostomi</taxon>
        <taxon>Lepidosauria</taxon>
        <taxon>Squamata</taxon>
        <taxon>Bifurcata</taxon>
        <taxon>Unidentata</taxon>
        <taxon>Episquamata</taxon>
        <taxon>Toxicofera</taxon>
        <taxon>Iguania</taxon>
        <taxon>Acrodonta</taxon>
        <taxon>Agamidae</taxon>
        <taxon>Amphibolurinae</taxon>
        <taxon>Pogona</taxon>
    </lineage>
</organism>
<proteinExistence type="predicted"/>
<keyword evidence="3" id="KW-1015">Disulfide bond</keyword>
<dbReference type="RefSeq" id="XP_072852680.1">
    <property type="nucleotide sequence ID" value="XM_072996579.1"/>
</dbReference>
<keyword evidence="6" id="KW-0646">Protease inhibitor</keyword>
<evidence type="ECO:0000313" key="5">
    <source>
        <dbReference type="Proteomes" id="UP001652642"/>
    </source>
</evidence>
<dbReference type="InterPro" id="IPR050098">
    <property type="entry name" value="TFPI/VKTCI-like"/>
</dbReference>
<sequence length="161" mass="17551">MLSLEGPPLLLVCCWGGNESSCVETGHVTMRAFLFLLFHYFGWVGGPSRPPGKGYKAPSAELESTPSCLTMKSNGLTFLLVGILALFATMTSAGHKEICLLPKVVGKCLAYMPRYYYNPETKKCEKFIYGGCGGNENNFETWKECHYTCEVGPGEAAGDVD</sequence>
<dbReference type="InterPro" id="IPR020901">
    <property type="entry name" value="Prtase_inh_Kunz-CS"/>
</dbReference>
<evidence type="ECO:0000313" key="6">
    <source>
        <dbReference type="RefSeq" id="XP_072852680.1"/>
    </source>
</evidence>
<dbReference type="Pfam" id="PF00014">
    <property type="entry name" value="Kunitz_BPTI"/>
    <property type="match status" value="1"/>
</dbReference>
<dbReference type="SMART" id="SM00131">
    <property type="entry name" value="KU"/>
    <property type="match status" value="1"/>
</dbReference>
<keyword evidence="6" id="KW-0722">Serine protease inhibitor</keyword>
<dbReference type="GeneID" id="110080506"/>
<dbReference type="GO" id="GO:0004867">
    <property type="term" value="F:serine-type endopeptidase inhibitor activity"/>
    <property type="evidence" value="ECO:0007669"/>
    <property type="project" value="UniProtKB-KW"/>
</dbReference>
<dbReference type="PROSITE" id="PS00280">
    <property type="entry name" value="BPTI_KUNITZ_1"/>
    <property type="match status" value="1"/>
</dbReference>
<dbReference type="PRINTS" id="PR00759">
    <property type="entry name" value="BASICPTASE"/>
</dbReference>
<dbReference type="PANTHER" id="PTHR10083:SF383">
    <property type="entry name" value="BPTI_KUNITZ INHIBITOR DOMAIN-CONTAINING PROTEIN"/>
    <property type="match status" value="1"/>
</dbReference>
<dbReference type="InterPro" id="IPR002223">
    <property type="entry name" value="Kunitz_BPTI"/>
</dbReference>
<evidence type="ECO:0000256" key="2">
    <source>
        <dbReference type="ARBA" id="ARBA00022525"/>
    </source>
</evidence>
<dbReference type="Proteomes" id="UP001652642">
    <property type="component" value="Chromosome 4"/>
</dbReference>
<reference evidence="6" key="1">
    <citation type="submission" date="2025-08" db="UniProtKB">
        <authorList>
            <consortium name="RefSeq"/>
        </authorList>
    </citation>
    <scope>IDENTIFICATION</scope>
</reference>
<dbReference type="PROSITE" id="PS50279">
    <property type="entry name" value="BPTI_KUNITZ_2"/>
    <property type="match status" value="1"/>
</dbReference>
<accession>A0ABM5G4U9</accession>
<dbReference type="CDD" id="cd22608">
    <property type="entry name" value="Kunitz_PPTI-like"/>
    <property type="match status" value="1"/>
</dbReference>
<comment type="subcellular location">
    <subcellularLocation>
        <location evidence="1">Secreted</location>
    </subcellularLocation>
</comment>
<dbReference type="InterPro" id="IPR036880">
    <property type="entry name" value="Kunitz_BPTI_sf"/>
</dbReference>
<evidence type="ECO:0000256" key="1">
    <source>
        <dbReference type="ARBA" id="ARBA00004613"/>
    </source>
</evidence>
<evidence type="ECO:0000256" key="3">
    <source>
        <dbReference type="ARBA" id="ARBA00023157"/>
    </source>
</evidence>
<evidence type="ECO:0000259" key="4">
    <source>
        <dbReference type="PROSITE" id="PS50279"/>
    </source>
</evidence>
<protein>
    <submittedName>
        <fullName evidence="6">Kunitz-type serine protease inhibitor C6-like isoform X2</fullName>
    </submittedName>
</protein>
<name>A0ABM5G4U9_9SAUR</name>
<dbReference type="SUPFAM" id="SSF57362">
    <property type="entry name" value="BPTI-like"/>
    <property type="match status" value="1"/>
</dbReference>
<dbReference type="Gene3D" id="4.10.410.10">
    <property type="entry name" value="Pancreatic trypsin inhibitor Kunitz domain"/>
    <property type="match status" value="1"/>
</dbReference>
<gene>
    <name evidence="6" type="primary">LOC110080506</name>
</gene>
<keyword evidence="2" id="KW-0964">Secreted</keyword>
<dbReference type="PANTHER" id="PTHR10083">
    <property type="entry name" value="KUNITZ-TYPE PROTEASE INHIBITOR-RELATED"/>
    <property type="match status" value="1"/>
</dbReference>
<keyword evidence="5" id="KW-1185">Reference proteome</keyword>